<dbReference type="NCBIfam" id="NF037995">
    <property type="entry name" value="TRAP_S1"/>
    <property type="match status" value="1"/>
</dbReference>
<evidence type="ECO:0000256" key="1">
    <source>
        <dbReference type="ARBA" id="ARBA00004418"/>
    </source>
</evidence>
<comment type="subcellular location">
    <subcellularLocation>
        <location evidence="1">Periplasm</location>
    </subcellularLocation>
</comment>
<protein>
    <submittedName>
        <fullName evidence="7">TRAP transporter substrate-binding protein DctP</fullName>
    </submittedName>
</protein>
<dbReference type="GO" id="GO:0042597">
    <property type="term" value="C:periplasmic space"/>
    <property type="evidence" value="ECO:0007669"/>
    <property type="project" value="UniProtKB-SubCell"/>
</dbReference>
<dbReference type="PANTHER" id="PTHR33376">
    <property type="match status" value="1"/>
</dbReference>
<comment type="similarity">
    <text evidence="2">Belongs to the bacterial solute-binding protein 7 family.</text>
</comment>
<dbReference type="InterPro" id="IPR018389">
    <property type="entry name" value="DctP_fam"/>
</dbReference>
<evidence type="ECO:0000256" key="3">
    <source>
        <dbReference type="ARBA" id="ARBA00022448"/>
    </source>
</evidence>
<comment type="caution">
    <text evidence="7">The sequence shown here is derived from an EMBL/GenBank/DDBJ whole genome shotgun (WGS) entry which is preliminary data.</text>
</comment>
<accession>A0A934HQ46</accession>
<name>A0A934HQ46_9RHOB</name>
<dbReference type="RefSeq" id="WP_198684550.1">
    <property type="nucleotide sequence ID" value="NZ_JAEIJD010000001.1"/>
</dbReference>
<feature type="chain" id="PRO_5037044863" evidence="6">
    <location>
        <begin position="27"/>
        <end position="337"/>
    </location>
</feature>
<dbReference type="PANTHER" id="PTHR33376:SF7">
    <property type="entry name" value="C4-DICARBOXYLATE-BINDING PROTEIN DCTB"/>
    <property type="match status" value="1"/>
</dbReference>
<sequence>MKISNALKLGAAVAALGVALASTANADTWRYAFEEAMDEVQGKFAQKFKEEVEANSDHTIQLFPFGTLGESADIMEQAQAGILQFVDQSPGFTGALIPEAQVFFVPYLLPQDQEKLQSFFRESKAINELFPPLYADQGLELLTMFPEGEVCMTTQEPVHSPADLDEVKFRVMTNPLLVKSYEAFGATPTPLPTGEIYGALQTGIIQGQENPRFYLESMKMYEVTDVITCIGHNNFTTAVMANKDFYDGLADGDKEVVQNAIDVAFDYILDYQAELDEASFDKIKEAKPEIEINILSDEERQPFKDAAGQVEEAFIEMTGDTGQKILDQMKADLEATN</sequence>
<feature type="signal peptide" evidence="6">
    <location>
        <begin position="1"/>
        <end position="26"/>
    </location>
</feature>
<dbReference type="InterPro" id="IPR038404">
    <property type="entry name" value="TRAP_DctP_sf"/>
</dbReference>
<dbReference type="Gene3D" id="3.40.190.170">
    <property type="entry name" value="Bacterial extracellular solute-binding protein, family 7"/>
    <property type="match status" value="1"/>
</dbReference>
<keyword evidence="8" id="KW-1185">Reference proteome</keyword>
<reference evidence="7" key="1">
    <citation type="submission" date="2020-12" db="EMBL/GenBank/DDBJ databases">
        <title>Pontibaca salina gen. nov., sp. nov., isolated from marine sediment.</title>
        <authorList>
            <person name="Bo J."/>
            <person name="Wang S."/>
            <person name="Song X."/>
            <person name="Du Z."/>
        </authorList>
    </citation>
    <scope>NUCLEOTIDE SEQUENCE</scope>
    <source>
        <strain evidence="7">S1109L</strain>
    </source>
</reference>
<evidence type="ECO:0000313" key="8">
    <source>
        <dbReference type="Proteomes" id="UP000613255"/>
    </source>
</evidence>
<evidence type="ECO:0000256" key="2">
    <source>
        <dbReference type="ARBA" id="ARBA00009023"/>
    </source>
</evidence>
<evidence type="ECO:0000256" key="4">
    <source>
        <dbReference type="ARBA" id="ARBA00022729"/>
    </source>
</evidence>
<keyword evidence="3" id="KW-0813">Transport</keyword>
<dbReference type="EMBL" id="JAEIJD010000001">
    <property type="protein sequence ID" value="MBI6628535.1"/>
    <property type="molecule type" value="Genomic_DNA"/>
</dbReference>
<dbReference type="Pfam" id="PF03480">
    <property type="entry name" value="DctP"/>
    <property type="match status" value="1"/>
</dbReference>
<dbReference type="AlphaFoldDB" id="A0A934HQ46"/>
<gene>
    <name evidence="7" type="primary">dctP</name>
    <name evidence="7" type="ORF">JAO82_01460</name>
</gene>
<organism evidence="7 8">
    <name type="scientific">Pontibaca salina</name>
    <dbReference type="NCBI Taxonomy" id="2795731"/>
    <lineage>
        <taxon>Bacteria</taxon>
        <taxon>Pseudomonadati</taxon>
        <taxon>Pseudomonadota</taxon>
        <taxon>Alphaproteobacteria</taxon>
        <taxon>Rhodobacterales</taxon>
        <taxon>Roseobacteraceae</taxon>
        <taxon>Pontibaca</taxon>
    </lineage>
</organism>
<dbReference type="CDD" id="cd13668">
    <property type="entry name" value="PBP2_TRAP_UehA_TeaA"/>
    <property type="match status" value="1"/>
</dbReference>
<dbReference type="GO" id="GO:0055085">
    <property type="term" value="P:transmembrane transport"/>
    <property type="evidence" value="ECO:0007669"/>
    <property type="project" value="InterPro"/>
</dbReference>
<evidence type="ECO:0000256" key="5">
    <source>
        <dbReference type="ARBA" id="ARBA00022764"/>
    </source>
</evidence>
<evidence type="ECO:0000256" key="6">
    <source>
        <dbReference type="SAM" id="SignalP"/>
    </source>
</evidence>
<evidence type="ECO:0000313" key="7">
    <source>
        <dbReference type="EMBL" id="MBI6628535.1"/>
    </source>
</evidence>
<keyword evidence="4 6" id="KW-0732">Signal</keyword>
<proteinExistence type="inferred from homology"/>
<dbReference type="Proteomes" id="UP000613255">
    <property type="component" value="Unassembled WGS sequence"/>
</dbReference>
<keyword evidence="5" id="KW-0574">Periplasm</keyword>